<name>A0A375CQ35_9BURK</name>
<dbReference type="Proteomes" id="UP000257016">
    <property type="component" value="Unassembled WGS sequence"/>
</dbReference>
<accession>A0A375CQ35</accession>
<evidence type="ECO:0000313" key="2">
    <source>
        <dbReference type="EMBL" id="SOY78365.1"/>
    </source>
</evidence>
<evidence type="ECO:0000313" key="4">
    <source>
        <dbReference type="Proteomes" id="UP000254259"/>
    </source>
</evidence>
<keyword evidence="3" id="KW-0614">Plasmid</keyword>
<gene>
    <name evidence="2" type="ORF">CBM2586_U20029</name>
    <name evidence="1" type="ORF">CBM2589_P90026</name>
    <name evidence="3" type="ORF">CBM2636_P10185</name>
</gene>
<reference evidence="5" key="1">
    <citation type="submission" date="2018-01" db="EMBL/GenBank/DDBJ databases">
        <authorList>
            <person name="Gaut B.S."/>
            <person name="Morton B.R."/>
            <person name="Clegg M.T."/>
            <person name="Duvall M.R."/>
        </authorList>
    </citation>
    <scope>NUCLEOTIDE SEQUENCE [LARGE SCALE GENOMIC DNA]</scope>
</reference>
<dbReference type="Proteomes" id="UP000256297">
    <property type="component" value="Plasmid CBM2589_p"/>
</dbReference>
<dbReference type="EMBL" id="OFSP01000077">
    <property type="protein sequence ID" value="SOY77403.1"/>
    <property type="molecule type" value="Genomic_DNA"/>
</dbReference>
<evidence type="ECO:0000313" key="1">
    <source>
        <dbReference type="EMBL" id="SOY77403.1"/>
    </source>
</evidence>
<dbReference type="EMBL" id="LT984815">
    <property type="protein sequence ID" value="SPD69274.1"/>
    <property type="molecule type" value="Genomic_DNA"/>
</dbReference>
<evidence type="ECO:0000313" key="3">
    <source>
        <dbReference type="EMBL" id="SPD69274.1"/>
    </source>
</evidence>
<geneLocation type="plasmid" evidence="3">
    <name>CBM2636p</name>
</geneLocation>
<geneLocation type="plasmid" evidence="4">
    <name>cbm2636p</name>
</geneLocation>
<reference evidence="1 4" key="2">
    <citation type="submission" date="2018-01" db="EMBL/GenBank/DDBJ databases">
        <authorList>
            <person name="Clerissi C."/>
        </authorList>
    </citation>
    <scope>NUCLEOTIDE SEQUENCE</scope>
    <source>
        <strain evidence="2">Cupriavidus taiwanensis LMG 19430</strain>
        <strain evidence="1">Cupriavidus taiwanensis STM 3521</strain>
        <strain evidence="3">Cupriavidus taiwanensis SWF 66322</strain>
        <plasmid evidence="3">CBM2636p</plasmid>
        <plasmid evidence="4">cbm2636p</plasmid>
    </source>
</reference>
<dbReference type="AlphaFoldDB" id="A0A375CQ35"/>
<dbReference type="Proteomes" id="UP000254259">
    <property type="component" value="Plasmid CBM2636p"/>
</dbReference>
<sequence>MKVARIVGWACKRRNQSVSDHSMRHNERCLLVFEDIHPNRVERLQADNAVSRTDLHAPMHTRQATCESEACEVVKARRDGPPPARFYCMLSIA</sequence>
<protein>
    <submittedName>
        <fullName evidence="1">Uncharacterized protein</fullName>
    </submittedName>
</protein>
<organism evidence="1">
    <name type="scientific">Cupriavidus taiwanensis</name>
    <dbReference type="NCBI Taxonomy" id="164546"/>
    <lineage>
        <taxon>Bacteria</taxon>
        <taxon>Pseudomonadati</taxon>
        <taxon>Pseudomonadota</taxon>
        <taxon>Betaproteobacteria</taxon>
        <taxon>Burkholderiales</taxon>
        <taxon>Burkholderiaceae</taxon>
        <taxon>Cupriavidus</taxon>
    </lineage>
</organism>
<proteinExistence type="predicted"/>
<evidence type="ECO:0000313" key="5">
    <source>
        <dbReference type="Proteomes" id="UP000257016"/>
    </source>
</evidence>
<dbReference type="EMBL" id="OFSN01000068">
    <property type="protein sequence ID" value="SOY78365.1"/>
    <property type="molecule type" value="Genomic_DNA"/>
</dbReference>